<dbReference type="Proteomes" id="UP000277582">
    <property type="component" value="Unassembled WGS sequence"/>
</dbReference>
<sequence length="325" mass="36898">MSEDKYVEYPSTSYKEMGRIFGKEQIKLSKITGWVFKIPSKDSILIAYKIEAILKEIFPEILEEIKGIAEETGYEYPVVLANIVLCGSKEYLELKEMCISMAVRSELGYILALNYEQWEELKVFRYFFRRNPISRLPSVSGTDCYIGATDGMNGAGLALTSLKVSDRICGIGISPQLLCRIALDSCESVDEFIDLARKVSHLLQWNFLASDGDRAVKVEVHGGRKLKVIEINDDIFVAGNHFEGQINSPSYKRVKEVYDFLKKRRPRNPEDLIDILGTHEPEICFHGSDNHPPVISSSIYWPAKRRAWIAFGKPCGASFREIYMG</sequence>
<name>A0A3R9R697_9CREN</name>
<organism evidence="2 3">
    <name type="scientific">Candidatus Methanodesulfokora washburnensis</name>
    <dbReference type="NCBI Taxonomy" id="2478471"/>
    <lineage>
        <taxon>Archaea</taxon>
        <taxon>Thermoproteota</taxon>
        <taxon>Candidatus Korarchaeia</taxon>
        <taxon>Candidatus Korarchaeia incertae sedis</taxon>
        <taxon>Candidatus Methanodesulfokora</taxon>
    </lineage>
</organism>
<evidence type="ECO:0000313" key="2">
    <source>
        <dbReference type="EMBL" id="RSN75767.1"/>
    </source>
</evidence>
<dbReference type="PANTHER" id="PTHR34180">
    <property type="entry name" value="PEPTIDASE C45"/>
    <property type="match status" value="1"/>
</dbReference>
<evidence type="ECO:0000313" key="3">
    <source>
        <dbReference type="Proteomes" id="UP000277582"/>
    </source>
</evidence>
<proteinExistence type="predicted"/>
<dbReference type="AlphaFoldDB" id="A0A3R9R697"/>
<dbReference type="InterPro" id="IPR047794">
    <property type="entry name" value="C45_proenzyme-like"/>
</dbReference>
<reference evidence="2 3" key="1">
    <citation type="submission" date="2018-10" db="EMBL/GenBank/DDBJ databases">
        <title>Co-occurring genomic capacity for anaerobic methane metabolism and dissimilatory sulfite reduction discovered in the Korarchaeota.</title>
        <authorList>
            <person name="Mckay L.J."/>
            <person name="Dlakic M."/>
            <person name="Fields M.W."/>
            <person name="Delmont T.O."/>
            <person name="Eren A.M."/>
            <person name="Jay Z.J."/>
            <person name="Klingelsmith K.B."/>
            <person name="Rusch D.B."/>
            <person name="Inskeep W.P."/>
        </authorList>
    </citation>
    <scope>NUCLEOTIDE SEQUENCE [LARGE SCALE GENOMIC DNA]</scope>
    <source>
        <strain evidence="2 3">MDKW</strain>
    </source>
</reference>
<dbReference type="Pfam" id="PF03417">
    <property type="entry name" value="AAT"/>
    <property type="match status" value="1"/>
</dbReference>
<dbReference type="NCBIfam" id="NF040521">
    <property type="entry name" value="C45_proenzyme"/>
    <property type="match status" value="1"/>
</dbReference>
<evidence type="ECO:0000259" key="1">
    <source>
        <dbReference type="Pfam" id="PF03417"/>
    </source>
</evidence>
<keyword evidence="3" id="KW-1185">Reference proteome</keyword>
<protein>
    <recommendedName>
        <fullName evidence="1">Peptidase C45 hydrolase domain-containing protein</fullName>
    </recommendedName>
</protein>
<dbReference type="InterPro" id="IPR005079">
    <property type="entry name" value="Peptidase_C45_hydrolase"/>
</dbReference>
<dbReference type="InterPro" id="IPR047801">
    <property type="entry name" value="Peptidase_C45"/>
</dbReference>
<dbReference type="Gene3D" id="3.60.60.10">
    <property type="entry name" value="Penicillin V Acylase, Chain A"/>
    <property type="match status" value="1"/>
</dbReference>
<dbReference type="PANTHER" id="PTHR34180:SF1">
    <property type="entry name" value="BETA-ALANYL-DOPAMINE_CARCININE HYDROLASE"/>
    <property type="match status" value="1"/>
</dbReference>
<comment type="caution">
    <text evidence="2">The sequence shown here is derived from an EMBL/GenBank/DDBJ whole genome shotgun (WGS) entry which is preliminary data.</text>
</comment>
<accession>A0A3R9R697</accession>
<gene>
    <name evidence="2" type="ORF">D6D85_05550</name>
</gene>
<dbReference type="RefSeq" id="WP_125671037.1">
    <property type="nucleotide sequence ID" value="NZ_RCOS01000069.1"/>
</dbReference>
<dbReference type="EMBL" id="RCOS01000069">
    <property type="protein sequence ID" value="RSN75767.1"/>
    <property type="molecule type" value="Genomic_DNA"/>
</dbReference>
<feature type="domain" description="Peptidase C45 hydrolase" evidence="1">
    <location>
        <begin position="124"/>
        <end position="314"/>
    </location>
</feature>